<feature type="domain" description="EXS" evidence="9">
    <location>
        <begin position="551"/>
        <end position="781"/>
    </location>
</feature>
<keyword evidence="5 8" id="KW-0472">Membrane</keyword>
<dbReference type="Pfam" id="PF03124">
    <property type="entry name" value="EXS"/>
    <property type="match status" value="2"/>
</dbReference>
<keyword evidence="6" id="KW-0175">Coiled coil</keyword>
<accession>A0ABR3FSD5</accession>
<evidence type="ECO:0000256" key="5">
    <source>
        <dbReference type="ARBA" id="ARBA00023136"/>
    </source>
</evidence>
<feature type="compositionally biased region" description="Low complexity" evidence="7">
    <location>
        <begin position="58"/>
        <end position="67"/>
    </location>
</feature>
<dbReference type="PROSITE" id="PS51382">
    <property type="entry name" value="SPX"/>
    <property type="match status" value="1"/>
</dbReference>
<dbReference type="CDD" id="cd14475">
    <property type="entry name" value="SPX_SYG1_like"/>
    <property type="match status" value="1"/>
</dbReference>
<gene>
    <name evidence="11" type="primary">SYG1</name>
    <name evidence="11" type="ORF">V5O48_003759</name>
</gene>
<feature type="region of interest" description="Disordered" evidence="7">
    <location>
        <begin position="40"/>
        <end position="94"/>
    </location>
</feature>
<proteinExistence type="inferred from homology"/>
<protein>
    <submittedName>
        <fullName evidence="11">Xenotropic and polytropic retrovirus receptor 1</fullName>
    </submittedName>
</protein>
<feature type="coiled-coil region" evidence="6">
    <location>
        <begin position="170"/>
        <end position="200"/>
    </location>
</feature>
<reference evidence="11 12" key="1">
    <citation type="submission" date="2024-02" db="EMBL/GenBank/DDBJ databases">
        <title>A draft genome for the cacao thread blight pathogen Marasmius crinis-equi.</title>
        <authorList>
            <person name="Cohen S.P."/>
            <person name="Baruah I.K."/>
            <person name="Amoako-Attah I."/>
            <person name="Bukari Y."/>
            <person name="Meinhardt L.W."/>
            <person name="Bailey B.A."/>
        </authorList>
    </citation>
    <scope>NUCLEOTIDE SEQUENCE [LARGE SCALE GENOMIC DNA]</scope>
    <source>
        <strain evidence="11 12">GH-76</strain>
    </source>
</reference>
<dbReference type="PANTHER" id="PTHR10783:SF103">
    <property type="entry name" value="SOLUTE CARRIER FAMILY 53 MEMBER 1"/>
    <property type="match status" value="1"/>
</dbReference>
<evidence type="ECO:0000256" key="1">
    <source>
        <dbReference type="ARBA" id="ARBA00004141"/>
    </source>
</evidence>
<dbReference type="PROSITE" id="PS51380">
    <property type="entry name" value="EXS"/>
    <property type="match status" value="1"/>
</dbReference>
<dbReference type="Pfam" id="PF03105">
    <property type="entry name" value="SPX"/>
    <property type="match status" value="2"/>
</dbReference>
<sequence length="785" mass="90476">MKFARYLEDTQTPEWKRAYIDYRGLKKRITKIRIECENEDNADINASPTTSRIEEDAGGPSSSAARSSEGHSPRVSIDSASKLRSRTVPTIQRSEQPELVKRPVPKRSLTFRFKATRRAGTRFHNRSNTSHQETIPLNTLLTLLTPEQAKFFNYLDTQLEKIESFYVSREKELLERTTVLQQQLDELRQHRETFHKAQAKTAREWVRFKHDPLAAIIPDSMKGKGKRAASSDGSVSPTRRAFDPEEYHSAKKRLRKAVVEHYRVIELLHNYRILNITGFRKALKKFEKVTGIPAQRAYMSEKVDTSVFASGHSLRGMMKEMETLFISLFARGNRKIAMAYLRGVNAHKTHHFSSFRSGVLLGIAVPALVSGIYQSFQPERRASIVGWDGLLFVYGILFIPVVFALLVGVNLAIWSRSHINYVFIFELNPRTRLDYREYFEIPALLFSTLCYAFWLSFFEVGSPGLLPIRWPLVWLAFAFGVTFNPLNFGFRSSRYWLIRTVGRLLISGTRPVEFADFWMGDQFCSFAFTLSNIYLLACSYQSEFRDWQKCGSSSPRWPIAFCLAMLPSLIRLVQSIRRYADSRLGTHMINALFTTSPITFGAIKVSSHISADTMHRKLTFRTAARWQAQYPEFCGLLSVRDDKFRLYDLLGFPDGLVSPSPSRATYLIAQRNHLLEPCIRGSLVAHSGFPISRSSNIRSQMYYVAMVINVLIRFVWVIYIPSEGPSVYLRQFIAGLLEVIRRWQWNFYRLENEHIGNMDQYRVTREVPLPYSLDESQDGEDDDDE</sequence>
<dbReference type="InterPro" id="IPR004331">
    <property type="entry name" value="SPX_dom"/>
</dbReference>
<dbReference type="EMBL" id="JBAHYK010000112">
    <property type="protein sequence ID" value="KAL0578222.1"/>
    <property type="molecule type" value="Genomic_DNA"/>
</dbReference>
<name>A0ABR3FSD5_9AGAR</name>
<comment type="subcellular location">
    <subcellularLocation>
        <location evidence="1">Membrane</location>
        <topology evidence="1">Multi-pass membrane protein</topology>
    </subcellularLocation>
</comment>
<dbReference type="Proteomes" id="UP001465976">
    <property type="component" value="Unassembled WGS sequence"/>
</dbReference>
<comment type="similarity">
    <text evidence="2">Belongs to the SYG1 (TC 2.A.94) family.</text>
</comment>
<evidence type="ECO:0000259" key="9">
    <source>
        <dbReference type="PROSITE" id="PS51380"/>
    </source>
</evidence>
<evidence type="ECO:0000256" key="8">
    <source>
        <dbReference type="SAM" id="Phobius"/>
    </source>
</evidence>
<evidence type="ECO:0000256" key="4">
    <source>
        <dbReference type="ARBA" id="ARBA00022989"/>
    </source>
</evidence>
<evidence type="ECO:0000256" key="2">
    <source>
        <dbReference type="ARBA" id="ARBA00009665"/>
    </source>
</evidence>
<keyword evidence="4 8" id="KW-1133">Transmembrane helix</keyword>
<feature type="transmembrane region" description="Helical" evidence="8">
    <location>
        <begin position="358"/>
        <end position="376"/>
    </location>
</feature>
<evidence type="ECO:0000256" key="7">
    <source>
        <dbReference type="SAM" id="MobiDB-lite"/>
    </source>
</evidence>
<dbReference type="InterPro" id="IPR004342">
    <property type="entry name" value="EXS_C"/>
</dbReference>
<evidence type="ECO:0000256" key="6">
    <source>
        <dbReference type="SAM" id="Coils"/>
    </source>
</evidence>
<feature type="transmembrane region" description="Helical" evidence="8">
    <location>
        <begin position="438"/>
        <end position="458"/>
    </location>
</feature>
<comment type="caution">
    <text evidence="11">The sequence shown here is derived from an EMBL/GenBank/DDBJ whole genome shotgun (WGS) entry which is preliminary data.</text>
</comment>
<evidence type="ECO:0000313" key="12">
    <source>
        <dbReference type="Proteomes" id="UP001465976"/>
    </source>
</evidence>
<feature type="transmembrane region" description="Helical" evidence="8">
    <location>
        <begin position="701"/>
        <end position="720"/>
    </location>
</feature>
<feature type="transmembrane region" description="Helical" evidence="8">
    <location>
        <begin position="470"/>
        <end position="490"/>
    </location>
</feature>
<keyword evidence="3 8" id="KW-0812">Transmembrane</keyword>
<dbReference type="PANTHER" id="PTHR10783">
    <property type="entry name" value="XENOTROPIC AND POLYTROPIC RETROVIRUS RECEPTOR 1-RELATED"/>
    <property type="match status" value="1"/>
</dbReference>
<evidence type="ECO:0000256" key="3">
    <source>
        <dbReference type="ARBA" id="ARBA00022692"/>
    </source>
</evidence>
<organism evidence="11 12">
    <name type="scientific">Marasmius crinis-equi</name>
    <dbReference type="NCBI Taxonomy" id="585013"/>
    <lineage>
        <taxon>Eukaryota</taxon>
        <taxon>Fungi</taxon>
        <taxon>Dikarya</taxon>
        <taxon>Basidiomycota</taxon>
        <taxon>Agaricomycotina</taxon>
        <taxon>Agaricomycetes</taxon>
        <taxon>Agaricomycetidae</taxon>
        <taxon>Agaricales</taxon>
        <taxon>Marasmiineae</taxon>
        <taxon>Marasmiaceae</taxon>
        <taxon>Marasmius</taxon>
    </lineage>
</organism>
<evidence type="ECO:0000259" key="10">
    <source>
        <dbReference type="PROSITE" id="PS51382"/>
    </source>
</evidence>
<evidence type="ECO:0000313" key="11">
    <source>
        <dbReference type="EMBL" id="KAL0578222.1"/>
    </source>
</evidence>
<keyword evidence="11" id="KW-0675">Receptor</keyword>
<keyword evidence="12" id="KW-1185">Reference proteome</keyword>
<feature type="region of interest" description="Disordered" evidence="7">
    <location>
        <begin position="221"/>
        <end position="240"/>
    </location>
</feature>
<feature type="transmembrane region" description="Helical" evidence="8">
    <location>
        <begin position="391"/>
        <end position="413"/>
    </location>
</feature>
<feature type="domain" description="SPX" evidence="10">
    <location>
        <begin position="1"/>
        <end position="300"/>
    </location>
</feature>